<evidence type="ECO:0000313" key="10">
    <source>
        <dbReference type="Proteomes" id="UP000184330"/>
    </source>
</evidence>
<dbReference type="InterPro" id="IPR024080">
    <property type="entry name" value="Neurolysin/TOP_N"/>
</dbReference>
<evidence type="ECO:0000256" key="5">
    <source>
        <dbReference type="ARBA" id="ARBA00022833"/>
    </source>
</evidence>
<dbReference type="PANTHER" id="PTHR11804">
    <property type="entry name" value="PROTEASE M3 THIMET OLIGOPEPTIDASE-RELATED"/>
    <property type="match status" value="1"/>
</dbReference>
<dbReference type="Gene3D" id="1.10.1370.10">
    <property type="entry name" value="Neurolysin, domain 3"/>
    <property type="match status" value="1"/>
</dbReference>
<comment type="similarity">
    <text evidence="1 7">Belongs to the peptidase M3 family.</text>
</comment>
<keyword evidence="3 7" id="KW-0479">Metal-binding</keyword>
<keyword evidence="5 7" id="KW-0862">Zinc</keyword>
<dbReference type="Pfam" id="PF01432">
    <property type="entry name" value="Peptidase_M3"/>
    <property type="match status" value="1"/>
</dbReference>
<organism evidence="9 10">
    <name type="scientific">Phialocephala subalpina</name>
    <dbReference type="NCBI Taxonomy" id="576137"/>
    <lineage>
        <taxon>Eukaryota</taxon>
        <taxon>Fungi</taxon>
        <taxon>Dikarya</taxon>
        <taxon>Ascomycota</taxon>
        <taxon>Pezizomycotina</taxon>
        <taxon>Leotiomycetes</taxon>
        <taxon>Helotiales</taxon>
        <taxon>Mollisiaceae</taxon>
        <taxon>Phialocephala</taxon>
        <taxon>Phialocephala fortinii species complex</taxon>
    </lineage>
</organism>
<keyword evidence="10" id="KW-1185">Reference proteome</keyword>
<protein>
    <submittedName>
        <fullName evidence="9">Related to metallopeptidase MepB</fullName>
    </submittedName>
</protein>
<dbReference type="Gene3D" id="3.40.390.10">
    <property type="entry name" value="Collagenase (Catalytic Domain)"/>
    <property type="match status" value="1"/>
</dbReference>
<dbReference type="GO" id="GO:0006518">
    <property type="term" value="P:peptide metabolic process"/>
    <property type="evidence" value="ECO:0007669"/>
    <property type="project" value="TreeGrafter"/>
</dbReference>
<dbReference type="InterPro" id="IPR001567">
    <property type="entry name" value="Pept_M3A_M3B_dom"/>
</dbReference>
<evidence type="ECO:0000256" key="4">
    <source>
        <dbReference type="ARBA" id="ARBA00022801"/>
    </source>
</evidence>
<sequence length="703" mass="80364">MPPQAPPNLNATPESLISNTQSIIDRTRTLQDSLIALICPEDATFANVLLPLAHDENESLRQRKISKSYNSTSTSSDLREASSASEILFTEFESQTLMREDLFRLFDAVSKRGEKLDAESQFYLEHKHQEFARNGMGIEDAEKRARFTEIKKELHEKLIAARKSINTSAGTWLDIEDLDGLPENTLKGLKSGEGENEKKLWLPFKKPYLDTVLKYATNPATRRKIYIGNDNRCPDNVPRLKEIVLLRDEAARLLGYKNHAEFQLEVKMAASTDFVNDFLNNIREKLTPIAMVQLQALKELKAQVEGENENDMFYIWDYNYYTNISKIRTNSFHEKLFSEYFTLEPTLAGMLTTFSQLFGLEFNSITPNQYSNFRPEHVMVWHDSVSLYSVWNDDDGGGDFLGYLYLDLFPRENKYNHAGHYLLQPVPNPLPLLISSFTDTIQGYTKEDGTYYHPSSALVMNLPSSTPHKPTLLSHDSIRSLFHELGHAIHNLGSRTTYATFHGTACARDFVEIPSIMLENWWWTPSIIKSLGRHYSYLSTEMFTAWQELAGNDGKERPAEILEDETINNLVKSRRTNEALATLRQIHIAMFDMAIHSPSSREEVEGMNLNDEEGWEWGHGSSRLGAIVRGYDAGYYAYPLGKTYAQDLFTEMFEEDPMSKSVGMRYRETVLQRGGSRNGMELMEQFLGRKPNAGARYRELGLS</sequence>
<dbReference type="Proteomes" id="UP000184330">
    <property type="component" value="Unassembled WGS sequence"/>
</dbReference>
<evidence type="ECO:0000259" key="8">
    <source>
        <dbReference type="Pfam" id="PF01432"/>
    </source>
</evidence>
<gene>
    <name evidence="9" type="ORF">PAC_15351</name>
</gene>
<dbReference type="SUPFAM" id="SSF55486">
    <property type="entry name" value="Metalloproteases ('zincins'), catalytic domain"/>
    <property type="match status" value="1"/>
</dbReference>
<dbReference type="InterPro" id="IPR045090">
    <property type="entry name" value="Pept_M3A_M3B"/>
</dbReference>
<evidence type="ECO:0000256" key="7">
    <source>
        <dbReference type="RuleBase" id="RU003435"/>
    </source>
</evidence>
<comment type="cofactor">
    <cofactor evidence="7">
        <name>Zn(2+)</name>
        <dbReference type="ChEBI" id="CHEBI:29105"/>
    </cofactor>
    <text evidence="7">Binds 1 zinc ion.</text>
</comment>
<dbReference type="AlphaFoldDB" id="A0A1L7XK66"/>
<dbReference type="GO" id="GO:0005758">
    <property type="term" value="C:mitochondrial intermembrane space"/>
    <property type="evidence" value="ECO:0007669"/>
    <property type="project" value="TreeGrafter"/>
</dbReference>
<reference evidence="9 10" key="1">
    <citation type="submission" date="2016-03" db="EMBL/GenBank/DDBJ databases">
        <authorList>
            <person name="Ploux O."/>
        </authorList>
    </citation>
    <scope>NUCLEOTIDE SEQUENCE [LARGE SCALE GENOMIC DNA]</scope>
    <source>
        <strain evidence="9 10">UAMH 11012</strain>
    </source>
</reference>
<keyword evidence="4 7" id="KW-0378">Hydrolase</keyword>
<dbReference type="Gene3D" id="1.20.1050.40">
    <property type="entry name" value="Endopeptidase. Chain P, domain 1"/>
    <property type="match status" value="1"/>
</dbReference>
<evidence type="ECO:0000256" key="1">
    <source>
        <dbReference type="ARBA" id="ARBA00006040"/>
    </source>
</evidence>
<evidence type="ECO:0000256" key="6">
    <source>
        <dbReference type="ARBA" id="ARBA00023049"/>
    </source>
</evidence>
<dbReference type="GO" id="GO:0046872">
    <property type="term" value="F:metal ion binding"/>
    <property type="evidence" value="ECO:0007669"/>
    <property type="project" value="UniProtKB-UniRule"/>
</dbReference>
<keyword evidence="2 7" id="KW-0645">Protease</keyword>
<dbReference type="EMBL" id="FJOG01000031">
    <property type="protein sequence ID" value="CZR65451.1"/>
    <property type="molecule type" value="Genomic_DNA"/>
</dbReference>
<evidence type="ECO:0000313" key="9">
    <source>
        <dbReference type="EMBL" id="CZR65451.1"/>
    </source>
</evidence>
<dbReference type="InterPro" id="IPR024077">
    <property type="entry name" value="Neurolysin/TOP_dom2"/>
</dbReference>
<feature type="domain" description="Peptidase M3A/M3B catalytic" evidence="8">
    <location>
        <begin position="212"/>
        <end position="701"/>
    </location>
</feature>
<dbReference type="PANTHER" id="PTHR11804:SF84">
    <property type="entry name" value="SACCHAROLYSIN"/>
    <property type="match status" value="1"/>
</dbReference>
<name>A0A1L7XK66_9HELO</name>
<dbReference type="InterPro" id="IPR024079">
    <property type="entry name" value="MetalloPept_cat_dom_sf"/>
</dbReference>
<dbReference type="GO" id="GO:0004222">
    <property type="term" value="F:metalloendopeptidase activity"/>
    <property type="evidence" value="ECO:0007669"/>
    <property type="project" value="InterPro"/>
</dbReference>
<dbReference type="OrthoDB" id="534666at2759"/>
<dbReference type="CDD" id="cd06455">
    <property type="entry name" value="M3A_TOP"/>
    <property type="match status" value="1"/>
</dbReference>
<accession>A0A1L7XK66</accession>
<dbReference type="GO" id="GO:0006508">
    <property type="term" value="P:proteolysis"/>
    <property type="evidence" value="ECO:0007669"/>
    <property type="project" value="UniProtKB-KW"/>
</dbReference>
<evidence type="ECO:0000256" key="2">
    <source>
        <dbReference type="ARBA" id="ARBA00022670"/>
    </source>
</evidence>
<keyword evidence="6 7" id="KW-0482">Metalloprotease</keyword>
<evidence type="ECO:0000256" key="3">
    <source>
        <dbReference type="ARBA" id="ARBA00022723"/>
    </source>
</evidence>
<proteinExistence type="inferred from homology"/>